<proteinExistence type="predicted"/>
<organism evidence="2">
    <name type="scientific">marine sediment metagenome</name>
    <dbReference type="NCBI Taxonomy" id="412755"/>
    <lineage>
        <taxon>unclassified sequences</taxon>
        <taxon>metagenomes</taxon>
        <taxon>ecological metagenomes</taxon>
    </lineage>
</organism>
<dbReference type="AlphaFoldDB" id="A0A0F9LND1"/>
<reference evidence="2" key="1">
    <citation type="journal article" date="2015" name="Nature">
        <title>Complex archaea that bridge the gap between prokaryotes and eukaryotes.</title>
        <authorList>
            <person name="Spang A."/>
            <person name="Saw J.H."/>
            <person name="Jorgensen S.L."/>
            <person name="Zaremba-Niedzwiedzka K."/>
            <person name="Martijn J."/>
            <person name="Lind A.E."/>
            <person name="van Eijk R."/>
            <person name="Schleper C."/>
            <person name="Guy L."/>
            <person name="Ettema T.J."/>
        </authorList>
    </citation>
    <scope>NUCLEOTIDE SEQUENCE</scope>
</reference>
<comment type="caution">
    <text evidence="2">The sequence shown here is derived from an EMBL/GenBank/DDBJ whole genome shotgun (WGS) entry which is preliminary data.</text>
</comment>
<keyword evidence="1" id="KW-0812">Transmembrane</keyword>
<name>A0A0F9LND1_9ZZZZ</name>
<keyword evidence="1" id="KW-1133">Transmembrane helix</keyword>
<accession>A0A0F9LND1</accession>
<keyword evidence="1" id="KW-0472">Membrane</keyword>
<evidence type="ECO:0000256" key="1">
    <source>
        <dbReference type="SAM" id="Phobius"/>
    </source>
</evidence>
<sequence>MLILAILSIFIVGIVGYGLSYPTEIVVYEGPNHADCHGTNTAGSGSLTATPTVSGRVISVAVVITGFTEPTQLPYGDTISVGIPWIYGDNALFGHGMAQNDVHGHVNYWGTNIWEVNISEVSSFTFEVLAPAASGTYDLKVVAMCGMNASGDEEPIFSLEDTISVVVSGSTVSIASLVLVPVNNLVIVFVVGVLATGSVILIAKRKRK</sequence>
<protein>
    <submittedName>
        <fullName evidence="2">Uncharacterized protein</fullName>
    </submittedName>
</protein>
<evidence type="ECO:0000313" key="2">
    <source>
        <dbReference type="EMBL" id="KKM96579.1"/>
    </source>
</evidence>
<feature type="transmembrane region" description="Helical" evidence="1">
    <location>
        <begin position="185"/>
        <end position="203"/>
    </location>
</feature>
<dbReference type="EMBL" id="LAZR01005862">
    <property type="protein sequence ID" value="KKM96579.1"/>
    <property type="molecule type" value="Genomic_DNA"/>
</dbReference>
<gene>
    <name evidence="2" type="ORF">LCGC14_1176680</name>
</gene>